<gene>
    <name evidence="1" type="ORF">OG835_01170</name>
</gene>
<evidence type="ECO:0000313" key="1">
    <source>
        <dbReference type="EMBL" id="WSB95771.1"/>
    </source>
</evidence>
<name>A0ACD4ZCQ6_9ACTN</name>
<proteinExistence type="predicted"/>
<protein>
    <submittedName>
        <fullName evidence="1">ABC transporter ATP-binding protein/permease</fullName>
    </submittedName>
</protein>
<keyword evidence="2" id="KW-1185">Reference proteome</keyword>
<keyword evidence="1" id="KW-0067">ATP-binding</keyword>
<dbReference type="EMBL" id="CP109109">
    <property type="protein sequence ID" value="WSB95771.1"/>
    <property type="molecule type" value="Genomic_DNA"/>
</dbReference>
<dbReference type="Proteomes" id="UP001348369">
    <property type="component" value="Chromosome"/>
</dbReference>
<reference evidence="1" key="1">
    <citation type="submission" date="2022-10" db="EMBL/GenBank/DDBJ databases">
        <title>The complete genomes of actinobacterial strains from the NBC collection.</title>
        <authorList>
            <person name="Joergensen T.S."/>
            <person name="Alvarez Arevalo M."/>
            <person name="Sterndorff E.B."/>
            <person name="Faurdal D."/>
            <person name="Vuksanovic O."/>
            <person name="Mourched A.-S."/>
            <person name="Charusanti P."/>
            <person name="Shaw S."/>
            <person name="Blin K."/>
            <person name="Weber T."/>
        </authorList>
    </citation>
    <scope>NUCLEOTIDE SEQUENCE</scope>
    <source>
        <strain evidence="1">NBC 01771</strain>
    </source>
</reference>
<keyword evidence="1" id="KW-0547">Nucleotide-binding</keyword>
<evidence type="ECO:0000313" key="2">
    <source>
        <dbReference type="Proteomes" id="UP001348369"/>
    </source>
</evidence>
<accession>A0ACD4ZCQ6</accession>
<organism evidence="1 2">
    <name type="scientific">Streptomyces scopuliridis</name>
    <dbReference type="NCBI Taxonomy" id="452529"/>
    <lineage>
        <taxon>Bacteria</taxon>
        <taxon>Bacillati</taxon>
        <taxon>Actinomycetota</taxon>
        <taxon>Actinomycetes</taxon>
        <taxon>Kitasatosporales</taxon>
        <taxon>Streptomycetaceae</taxon>
        <taxon>Streptomyces</taxon>
    </lineage>
</organism>
<sequence length="594" mass="64113">MKVRTLPVADAKFVRRFLRQVARSHKKELAYMLALYGIAVSSGLVGPRLLGALVEDLRNGTTKGHVTAIAAVLTAFILLQAFLTRVAFRAAGRLAAAVQAEIREKFVDDVLALPLAVVERADDGDLVTRASKDTDTLRSAMQLAVPQVVEALVWIVLTFGALLLVSPVLSLALLIILPPLWIVNRWYLARARSGFLREAAASSGITEGLDATIQGAATVEAFGLEAHRVRRAERDTQAWYDAVGYTLRLRTVLYSTEEFLFTLPLAIALLLGGYAYTEGWVNLGQVTAATLYILQLMFPLETLLDWVGTLQQGSASLARLLGVADTRSEQAATQSQQKTAEHGVLASADLSASDLRFAYDGGPDVLHGIDLAVRPGERIAIVGPTGSGKSTLARLLSGIHPPRVGDVRLSDTPIHELSPHDLRTHVVLVSQDQYIFGGTLRENLELSASGVDQDAPAEAQDAELWRALETVGAGDWVDALPEKLDTEVGTGGEEVTDAQAQQIALARLLLADPQVLILDEATSQMDPGSARHLERSLAAVLEGRTVISIAHRLHTAYDADRIAVVEDGRIVEVGSHQDLIVQNGAYARLWSSWL</sequence>